<feature type="compositionally biased region" description="Polar residues" evidence="1">
    <location>
        <begin position="17"/>
        <end position="35"/>
    </location>
</feature>
<dbReference type="GO" id="GO:0003677">
    <property type="term" value="F:DNA binding"/>
    <property type="evidence" value="ECO:0007669"/>
    <property type="project" value="InterPro"/>
</dbReference>
<protein>
    <recommendedName>
        <fullName evidence="2">Myb-like domain-containing protein</fullName>
    </recommendedName>
</protein>
<proteinExistence type="predicted"/>
<comment type="caution">
    <text evidence="3">The sequence shown here is derived from an EMBL/GenBank/DDBJ whole genome shotgun (WGS) entry which is preliminary data.</text>
</comment>
<feature type="region of interest" description="Disordered" evidence="1">
    <location>
        <begin position="293"/>
        <end position="343"/>
    </location>
</feature>
<dbReference type="PANTHER" id="PTHR30015">
    <property type="entry name" value="MRR RESTRICTION SYSTEM PROTEIN"/>
    <property type="match status" value="1"/>
</dbReference>
<dbReference type="SUPFAM" id="SSF52980">
    <property type="entry name" value="Restriction endonuclease-like"/>
    <property type="match status" value="1"/>
</dbReference>
<dbReference type="EMBL" id="ASPP01003664">
    <property type="protein sequence ID" value="ETO33109.1"/>
    <property type="molecule type" value="Genomic_DNA"/>
</dbReference>
<keyword evidence="4" id="KW-1185">Reference proteome</keyword>
<evidence type="ECO:0000313" key="3">
    <source>
        <dbReference type="EMBL" id="ETO33109.1"/>
    </source>
</evidence>
<sequence>MSNIFDGFHGYGGGGNQSPKGNAASSAASYRSDTPNSDRRYGSIPDFGIAFEEQQKVNDMLRNVVKQLESVCRSHEANIHQRTKEWTQKCQEMKEWYENKISVLLSEANELKLKSTHYEHLVLEDQRKHEQKCKTLLDFAENKMSATEFELFVGCIFTCLGYEVEHVGKTKDGGIDLLLFHKEKGEGMVQVKQYRKNTKVSEPQVRDLWGVLSAKHKQYCFMVTCNSVTAAAQQWPVDNNISDRFLFWNRLNLTEFISRFYDDLWPLFCRRMQEYKNDKIDHLKQRIQFLEHSTNSNGNSNNNSNNNNNNINNNNNNINNNVINGNNDMHNNNNSNNNNNNENIENKKASFVNKTPVSLFTNLVTVNVRVPSAGKESVHCGASLKKFGVSPYTTLSPCQALSEPGNALHAATSSVMTTRNDNLSLGDADDLELHVNDIDIERAKDFALDTGNDNDYEMDSDVESTYTATNSMSFTFNPITTEKAMPGVTSQRRQRAPRRQWSAHDQQLLEDLVKQFGEKWDDIHRNYSDKFQINWTKKDLQKRWARVQKKNLSPLWQGLCCNGRMLCIFLNLFNFTFFFYFCLSDIIRFNHFASPNEIKS</sequence>
<organism evidence="3 4">
    <name type="scientific">Reticulomyxa filosa</name>
    <dbReference type="NCBI Taxonomy" id="46433"/>
    <lineage>
        <taxon>Eukaryota</taxon>
        <taxon>Sar</taxon>
        <taxon>Rhizaria</taxon>
        <taxon>Retaria</taxon>
        <taxon>Foraminifera</taxon>
        <taxon>Monothalamids</taxon>
        <taxon>Reticulomyxidae</taxon>
        <taxon>Reticulomyxa</taxon>
    </lineage>
</organism>
<dbReference type="GO" id="GO:0006281">
    <property type="term" value="P:DNA repair"/>
    <property type="evidence" value="ECO:0007669"/>
    <property type="project" value="UniProtKB-ARBA"/>
</dbReference>
<accession>X6P4V1</accession>
<dbReference type="InterPro" id="IPR001005">
    <property type="entry name" value="SANT/Myb"/>
</dbReference>
<name>X6P4V1_RETFI</name>
<evidence type="ECO:0000259" key="2">
    <source>
        <dbReference type="PROSITE" id="PS50090"/>
    </source>
</evidence>
<dbReference type="PROSITE" id="PS50090">
    <property type="entry name" value="MYB_LIKE"/>
    <property type="match status" value="1"/>
</dbReference>
<dbReference type="InterPro" id="IPR009057">
    <property type="entry name" value="Homeodomain-like_sf"/>
</dbReference>
<feature type="compositionally biased region" description="Low complexity" evidence="1">
    <location>
        <begin position="295"/>
        <end position="343"/>
    </location>
</feature>
<dbReference type="GO" id="GO:0015666">
    <property type="term" value="F:restriction endodeoxyribonuclease activity"/>
    <property type="evidence" value="ECO:0007669"/>
    <property type="project" value="TreeGrafter"/>
</dbReference>
<dbReference type="InterPro" id="IPR011856">
    <property type="entry name" value="tRNA_endonuc-like_dom_sf"/>
</dbReference>
<dbReference type="PANTHER" id="PTHR30015:SF6">
    <property type="entry name" value="SLL1429 PROTEIN"/>
    <property type="match status" value="1"/>
</dbReference>
<feature type="domain" description="Myb-like" evidence="2">
    <location>
        <begin position="493"/>
        <end position="548"/>
    </location>
</feature>
<gene>
    <name evidence="3" type="ORF">RFI_03998</name>
</gene>
<dbReference type="Pfam" id="PF04471">
    <property type="entry name" value="Mrr_cat"/>
    <property type="match status" value="1"/>
</dbReference>
<dbReference type="AlphaFoldDB" id="X6P4V1"/>
<dbReference type="InterPro" id="IPR052906">
    <property type="entry name" value="Type_IV_Methyl-Rstrct_Enzyme"/>
</dbReference>
<dbReference type="SUPFAM" id="SSF46689">
    <property type="entry name" value="Homeodomain-like"/>
    <property type="match status" value="1"/>
</dbReference>
<feature type="region of interest" description="Disordered" evidence="1">
    <location>
        <begin position="1"/>
        <end position="42"/>
    </location>
</feature>
<dbReference type="InterPro" id="IPR007560">
    <property type="entry name" value="Restrct_endonuc_IV_Mrr"/>
</dbReference>
<dbReference type="InterPro" id="IPR011335">
    <property type="entry name" value="Restrct_endonuc-II-like"/>
</dbReference>
<dbReference type="GO" id="GO:0009307">
    <property type="term" value="P:DNA restriction-modification system"/>
    <property type="evidence" value="ECO:0007669"/>
    <property type="project" value="InterPro"/>
</dbReference>
<dbReference type="CDD" id="cd00167">
    <property type="entry name" value="SANT"/>
    <property type="match status" value="1"/>
</dbReference>
<dbReference type="Gene3D" id="1.10.10.60">
    <property type="entry name" value="Homeodomain-like"/>
    <property type="match status" value="1"/>
</dbReference>
<dbReference type="SMART" id="SM00717">
    <property type="entry name" value="SANT"/>
    <property type="match status" value="1"/>
</dbReference>
<reference evidence="3 4" key="1">
    <citation type="journal article" date="2013" name="Curr. Biol.">
        <title>The Genome of the Foraminiferan Reticulomyxa filosa.</title>
        <authorList>
            <person name="Glockner G."/>
            <person name="Hulsmann N."/>
            <person name="Schleicher M."/>
            <person name="Noegel A.A."/>
            <person name="Eichinger L."/>
            <person name="Gallinger C."/>
            <person name="Pawlowski J."/>
            <person name="Sierra R."/>
            <person name="Euteneuer U."/>
            <person name="Pillet L."/>
            <person name="Moustafa A."/>
            <person name="Platzer M."/>
            <person name="Groth M."/>
            <person name="Szafranski K."/>
            <person name="Schliwa M."/>
        </authorList>
    </citation>
    <scope>NUCLEOTIDE SEQUENCE [LARGE SCALE GENOMIC DNA]</scope>
</reference>
<evidence type="ECO:0000256" key="1">
    <source>
        <dbReference type="SAM" id="MobiDB-lite"/>
    </source>
</evidence>
<dbReference type="Gene3D" id="3.40.1350.10">
    <property type="match status" value="1"/>
</dbReference>
<evidence type="ECO:0000313" key="4">
    <source>
        <dbReference type="Proteomes" id="UP000023152"/>
    </source>
</evidence>
<dbReference type="Proteomes" id="UP000023152">
    <property type="component" value="Unassembled WGS sequence"/>
</dbReference>